<dbReference type="PANTHER" id="PTHR47843">
    <property type="entry name" value="BTB DOMAIN-CONTAINING PROTEIN-RELATED"/>
    <property type="match status" value="1"/>
</dbReference>
<keyword evidence="3" id="KW-1185">Reference proteome</keyword>
<dbReference type="RefSeq" id="XP_033393828.1">
    <property type="nucleotide sequence ID" value="XM_033543476.1"/>
</dbReference>
<reference evidence="2" key="1">
    <citation type="journal article" date="2020" name="Stud. Mycol.">
        <title>101 Dothideomycetes genomes: a test case for predicting lifestyles and emergence of pathogens.</title>
        <authorList>
            <person name="Haridas S."/>
            <person name="Albert R."/>
            <person name="Binder M."/>
            <person name="Bloem J."/>
            <person name="Labutti K."/>
            <person name="Salamov A."/>
            <person name="Andreopoulos B."/>
            <person name="Baker S."/>
            <person name="Barry K."/>
            <person name="Bills G."/>
            <person name="Bluhm B."/>
            <person name="Cannon C."/>
            <person name="Castanera R."/>
            <person name="Culley D."/>
            <person name="Daum C."/>
            <person name="Ezra D."/>
            <person name="Gonzalez J."/>
            <person name="Henrissat B."/>
            <person name="Kuo A."/>
            <person name="Liang C."/>
            <person name="Lipzen A."/>
            <person name="Lutzoni F."/>
            <person name="Magnuson J."/>
            <person name="Mondo S."/>
            <person name="Nolan M."/>
            <person name="Ohm R."/>
            <person name="Pangilinan J."/>
            <person name="Park H.-J."/>
            <person name="Ramirez L."/>
            <person name="Alfaro M."/>
            <person name="Sun H."/>
            <person name="Tritt A."/>
            <person name="Yoshinaga Y."/>
            <person name="Zwiers L.-H."/>
            <person name="Turgeon B."/>
            <person name="Goodwin S."/>
            <person name="Spatafora J."/>
            <person name="Crous P."/>
            <person name="Grigoriev I."/>
        </authorList>
    </citation>
    <scope>NUCLEOTIDE SEQUENCE</scope>
    <source>
        <strain evidence="2">CBS 121167</strain>
    </source>
</reference>
<dbReference type="OrthoDB" id="6359816at2759"/>
<accession>A0A6A6B4C6</accession>
<organism evidence="2 3">
    <name type="scientific">Aplosporella prunicola CBS 121167</name>
    <dbReference type="NCBI Taxonomy" id="1176127"/>
    <lineage>
        <taxon>Eukaryota</taxon>
        <taxon>Fungi</taxon>
        <taxon>Dikarya</taxon>
        <taxon>Ascomycota</taxon>
        <taxon>Pezizomycotina</taxon>
        <taxon>Dothideomycetes</taxon>
        <taxon>Dothideomycetes incertae sedis</taxon>
        <taxon>Botryosphaeriales</taxon>
        <taxon>Aplosporellaceae</taxon>
        <taxon>Aplosporella</taxon>
    </lineage>
</organism>
<dbReference type="EMBL" id="ML995498">
    <property type="protein sequence ID" value="KAF2138115.1"/>
    <property type="molecule type" value="Genomic_DNA"/>
</dbReference>
<dbReference type="Pfam" id="PF00651">
    <property type="entry name" value="BTB"/>
    <property type="match status" value="1"/>
</dbReference>
<sequence length="232" mass="26190">MASGNQDEPDPTSKLRKGLSATFTSGVFSDLRIHCKGSEWNVHKVVVCAQSDFFNRACVLDFKEKKENLINLREDDPNIVHAMLEYLYKFEYHGHRQGPTDPGSVMSFHVDVYIIAEKYGLSHLKAYALKMAKGGFNYNQLDPKSFAPIVSAIYDGTPDSDRGMRDFICKVAATRLCDLLLCDEFKDLIRNNGDFSIDLLGTFALPSAASRKEKARKGNVEAPYNWFPEFRT</sequence>
<dbReference type="Proteomes" id="UP000799438">
    <property type="component" value="Unassembled WGS sequence"/>
</dbReference>
<dbReference type="AlphaFoldDB" id="A0A6A6B4C6"/>
<dbReference type="GeneID" id="54300973"/>
<feature type="domain" description="BTB" evidence="1">
    <location>
        <begin position="29"/>
        <end position="88"/>
    </location>
</feature>
<protein>
    <recommendedName>
        <fullName evidence="1">BTB domain-containing protein</fullName>
    </recommendedName>
</protein>
<dbReference type="CDD" id="cd18186">
    <property type="entry name" value="BTB_POZ_ZBTB_KLHL-like"/>
    <property type="match status" value="1"/>
</dbReference>
<evidence type="ECO:0000259" key="1">
    <source>
        <dbReference type="PROSITE" id="PS50097"/>
    </source>
</evidence>
<dbReference type="InterPro" id="IPR000210">
    <property type="entry name" value="BTB/POZ_dom"/>
</dbReference>
<dbReference type="SUPFAM" id="SSF54695">
    <property type="entry name" value="POZ domain"/>
    <property type="match status" value="1"/>
</dbReference>
<evidence type="ECO:0000313" key="2">
    <source>
        <dbReference type="EMBL" id="KAF2138115.1"/>
    </source>
</evidence>
<gene>
    <name evidence="2" type="ORF">K452DRAFT_311888</name>
</gene>
<dbReference type="InterPro" id="IPR011333">
    <property type="entry name" value="SKP1/BTB/POZ_sf"/>
</dbReference>
<proteinExistence type="predicted"/>
<dbReference type="PROSITE" id="PS50097">
    <property type="entry name" value="BTB"/>
    <property type="match status" value="1"/>
</dbReference>
<evidence type="ECO:0000313" key="3">
    <source>
        <dbReference type="Proteomes" id="UP000799438"/>
    </source>
</evidence>
<dbReference type="PANTHER" id="PTHR47843:SF5">
    <property type="entry name" value="BTB_POZ DOMAIN PROTEIN"/>
    <property type="match status" value="1"/>
</dbReference>
<dbReference type="Gene3D" id="3.30.710.10">
    <property type="entry name" value="Potassium Channel Kv1.1, Chain A"/>
    <property type="match status" value="1"/>
</dbReference>
<name>A0A6A6B4C6_9PEZI</name>